<dbReference type="GO" id="GO:0043022">
    <property type="term" value="F:ribosome binding"/>
    <property type="evidence" value="ECO:0007669"/>
    <property type="project" value="InterPro"/>
</dbReference>
<reference evidence="8" key="2">
    <citation type="submission" date="2021-04" db="EMBL/GenBank/DDBJ databases">
        <authorList>
            <person name="Gilroy R."/>
        </authorList>
    </citation>
    <scope>NUCLEOTIDE SEQUENCE</scope>
    <source>
        <strain evidence="8">G3-2149</strain>
    </source>
</reference>
<dbReference type="GO" id="GO:0005840">
    <property type="term" value="C:ribosome"/>
    <property type="evidence" value="ECO:0007669"/>
    <property type="project" value="InterPro"/>
</dbReference>
<keyword evidence="3 5" id="KW-0698">rRNA processing</keyword>
<comment type="domain">
    <text evidence="5">The PRC barrel domain binds ribosomal protein uS19.</text>
</comment>
<keyword evidence="1 5" id="KW-0963">Cytoplasm</keyword>
<dbReference type="GO" id="GO:0006364">
    <property type="term" value="P:rRNA processing"/>
    <property type="evidence" value="ECO:0007669"/>
    <property type="project" value="UniProtKB-UniRule"/>
</dbReference>
<evidence type="ECO:0000256" key="2">
    <source>
        <dbReference type="ARBA" id="ARBA00022517"/>
    </source>
</evidence>
<dbReference type="InterPro" id="IPR009000">
    <property type="entry name" value="Transl_B-barrel_sf"/>
</dbReference>
<dbReference type="PANTHER" id="PTHR33692:SF1">
    <property type="entry name" value="RIBOSOME MATURATION FACTOR RIMM"/>
    <property type="match status" value="1"/>
</dbReference>
<evidence type="ECO:0000259" key="7">
    <source>
        <dbReference type="Pfam" id="PF24986"/>
    </source>
</evidence>
<dbReference type="InterPro" id="IPR036976">
    <property type="entry name" value="RimM_N_sf"/>
</dbReference>
<evidence type="ECO:0000256" key="5">
    <source>
        <dbReference type="HAMAP-Rule" id="MF_00014"/>
    </source>
</evidence>
<dbReference type="SUPFAM" id="SSF50346">
    <property type="entry name" value="PRC-barrel domain"/>
    <property type="match status" value="1"/>
</dbReference>
<accession>A0A9E2L6L2</accession>
<evidence type="ECO:0000313" key="8">
    <source>
        <dbReference type="EMBL" id="MBU3853049.1"/>
    </source>
</evidence>
<feature type="domain" description="RimM N-terminal" evidence="6">
    <location>
        <begin position="10"/>
        <end position="89"/>
    </location>
</feature>
<organism evidence="8 9">
    <name type="scientific">Candidatus Paraprevotella stercoravium</name>
    <dbReference type="NCBI Taxonomy" id="2838725"/>
    <lineage>
        <taxon>Bacteria</taxon>
        <taxon>Pseudomonadati</taxon>
        <taxon>Bacteroidota</taxon>
        <taxon>Bacteroidia</taxon>
        <taxon>Bacteroidales</taxon>
        <taxon>Prevotellaceae</taxon>
        <taxon>Paraprevotella</taxon>
    </lineage>
</organism>
<comment type="caution">
    <text evidence="8">The sequence shown here is derived from an EMBL/GenBank/DDBJ whole genome shotgun (WGS) entry which is preliminary data.</text>
</comment>
<comment type="subunit">
    <text evidence="5">Binds ribosomal protein uS19.</text>
</comment>
<reference evidence="8" key="1">
    <citation type="journal article" date="2021" name="PeerJ">
        <title>Extensive microbial diversity within the chicken gut microbiome revealed by metagenomics and culture.</title>
        <authorList>
            <person name="Gilroy R."/>
            <person name="Ravi A."/>
            <person name="Getino M."/>
            <person name="Pursley I."/>
            <person name="Horton D.L."/>
            <person name="Alikhan N.F."/>
            <person name="Baker D."/>
            <person name="Gharbi K."/>
            <person name="Hall N."/>
            <person name="Watson M."/>
            <person name="Adriaenssens E.M."/>
            <person name="Foster-Nyarko E."/>
            <person name="Jarju S."/>
            <person name="Secka A."/>
            <person name="Antonio M."/>
            <person name="Oren A."/>
            <person name="Chaudhuri R.R."/>
            <person name="La Ragione R."/>
            <person name="Hildebrand F."/>
            <person name="Pallen M.J."/>
        </authorList>
    </citation>
    <scope>NUCLEOTIDE SEQUENCE</scope>
    <source>
        <strain evidence="8">G3-2149</strain>
    </source>
</reference>
<dbReference type="Proteomes" id="UP000823865">
    <property type="component" value="Unassembled WGS sequence"/>
</dbReference>
<evidence type="ECO:0000259" key="6">
    <source>
        <dbReference type="Pfam" id="PF01782"/>
    </source>
</evidence>
<protein>
    <recommendedName>
        <fullName evidence="5">Ribosome maturation factor RimM</fullName>
    </recommendedName>
</protein>
<dbReference type="NCBIfam" id="TIGR02273">
    <property type="entry name" value="16S_RimM"/>
    <property type="match status" value="1"/>
</dbReference>
<dbReference type="Gene3D" id="2.30.30.240">
    <property type="entry name" value="PRC-barrel domain"/>
    <property type="match status" value="1"/>
</dbReference>
<dbReference type="AlphaFoldDB" id="A0A9E2L6L2"/>
<evidence type="ECO:0000256" key="1">
    <source>
        <dbReference type="ARBA" id="ARBA00022490"/>
    </source>
</evidence>
<comment type="subcellular location">
    <subcellularLocation>
        <location evidence="5">Cytoplasm</location>
    </subcellularLocation>
</comment>
<name>A0A9E2L6L2_9BACT</name>
<keyword evidence="4 5" id="KW-0143">Chaperone</keyword>
<dbReference type="Pfam" id="PF01782">
    <property type="entry name" value="RimM"/>
    <property type="match status" value="1"/>
</dbReference>
<dbReference type="EMBL" id="JAHLFU010000086">
    <property type="protein sequence ID" value="MBU3853049.1"/>
    <property type="molecule type" value="Genomic_DNA"/>
</dbReference>
<dbReference type="HAMAP" id="MF_00014">
    <property type="entry name" value="Ribosome_mat_RimM"/>
    <property type="match status" value="1"/>
</dbReference>
<dbReference type="InterPro" id="IPR011033">
    <property type="entry name" value="PRC_barrel-like_sf"/>
</dbReference>
<dbReference type="GO" id="GO:0005737">
    <property type="term" value="C:cytoplasm"/>
    <property type="evidence" value="ECO:0007669"/>
    <property type="project" value="UniProtKB-SubCell"/>
</dbReference>
<dbReference type="GO" id="GO:0042274">
    <property type="term" value="P:ribosomal small subunit biogenesis"/>
    <property type="evidence" value="ECO:0007669"/>
    <property type="project" value="UniProtKB-UniRule"/>
</dbReference>
<sequence length="181" mass="20870">MIRENEVYKIGVLTKTHGVSGELCLSFTDDIFDRVDTDYLICRMDGILVPFFLEEYRFKSRSTALVKFEDIDTEEDARKMTGVEVFFPKALAGDAEDQFYSWSYFVGFGVTDEQSGYLGRIESVDESTVNVLFEIKRPDGRDFLIPAHEEFIRDIDHDENMIYVCLPDGLSNLYETDFDGE</sequence>
<comment type="similarity">
    <text evidence="5">Belongs to the RimM family.</text>
</comment>
<dbReference type="PANTHER" id="PTHR33692">
    <property type="entry name" value="RIBOSOME MATURATION FACTOR RIMM"/>
    <property type="match status" value="1"/>
</dbReference>
<dbReference type="Pfam" id="PF24986">
    <property type="entry name" value="PRC_RimM"/>
    <property type="match status" value="1"/>
</dbReference>
<keyword evidence="2 5" id="KW-0690">Ribosome biogenesis</keyword>
<proteinExistence type="inferred from homology"/>
<dbReference type="InterPro" id="IPR002676">
    <property type="entry name" value="RimM_N"/>
</dbReference>
<evidence type="ECO:0000256" key="3">
    <source>
        <dbReference type="ARBA" id="ARBA00022552"/>
    </source>
</evidence>
<evidence type="ECO:0000313" key="9">
    <source>
        <dbReference type="Proteomes" id="UP000823865"/>
    </source>
</evidence>
<comment type="function">
    <text evidence="5">An accessory protein needed during the final step in the assembly of 30S ribosomal subunit, possibly for assembly of the head region. Essential for efficient processing of 16S rRNA. May be needed both before and after RbfA during the maturation of 16S rRNA. It has affinity for free ribosomal 30S subunits but not for 70S ribosomes.</text>
</comment>
<dbReference type="InterPro" id="IPR056792">
    <property type="entry name" value="PRC_RimM"/>
</dbReference>
<dbReference type="Gene3D" id="2.40.30.60">
    <property type="entry name" value="RimM"/>
    <property type="match status" value="1"/>
</dbReference>
<dbReference type="SUPFAM" id="SSF50447">
    <property type="entry name" value="Translation proteins"/>
    <property type="match status" value="1"/>
</dbReference>
<feature type="domain" description="Ribosome maturation factor RimM PRC barrel" evidence="7">
    <location>
        <begin position="102"/>
        <end position="170"/>
    </location>
</feature>
<dbReference type="InterPro" id="IPR011961">
    <property type="entry name" value="RimM"/>
</dbReference>
<evidence type="ECO:0000256" key="4">
    <source>
        <dbReference type="ARBA" id="ARBA00023186"/>
    </source>
</evidence>
<gene>
    <name evidence="5 8" type="primary">rimM</name>
    <name evidence="8" type="ORF">H9789_04415</name>
</gene>